<dbReference type="InterPro" id="IPR051143">
    <property type="entry name" value="TrkH_K-transport"/>
</dbReference>
<dbReference type="GO" id="GO:0030001">
    <property type="term" value="P:metal ion transport"/>
    <property type="evidence" value="ECO:0007669"/>
    <property type="project" value="UniProtKB-ARBA"/>
</dbReference>
<comment type="subcellular location">
    <subcellularLocation>
        <location evidence="1">Membrane</location>
        <topology evidence="1">Multi-pass membrane protein</topology>
    </subcellularLocation>
</comment>
<feature type="transmembrane region" description="Helical" evidence="9">
    <location>
        <begin position="94"/>
        <end position="117"/>
    </location>
</feature>
<dbReference type="AlphaFoldDB" id="A0AAQ3TSL3"/>
<feature type="transmembrane region" description="Helical" evidence="9">
    <location>
        <begin position="321"/>
        <end position="343"/>
    </location>
</feature>
<dbReference type="EMBL" id="CP144750">
    <property type="protein sequence ID" value="WVZ78649.1"/>
    <property type="molecule type" value="Genomic_DNA"/>
</dbReference>
<reference evidence="10 11" key="1">
    <citation type="submission" date="2024-02" db="EMBL/GenBank/DDBJ databases">
        <title>High-quality chromosome-scale genome assembly of Pensacola bahiagrass (Paspalum notatum Flugge var. saurae).</title>
        <authorList>
            <person name="Vega J.M."/>
            <person name="Podio M."/>
            <person name="Orjuela J."/>
            <person name="Siena L.A."/>
            <person name="Pessino S.C."/>
            <person name="Combes M.C."/>
            <person name="Mariac C."/>
            <person name="Albertini E."/>
            <person name="Pupilli F."/>
            <person name="Ortiz J.P.A."/>
            <person name="Leblanc O."/>
        </authorList>
    </citation>
    <scope>NUCLEOTIDE SEQUENCE [LARGE SCALE GENOMIC DNA]</scope>
    <source>
        <strain evidence="10">R1</strain>
        <tissue evidence="10">Leaf</tissue>
    </source>
</reference>
<feature type="region of interest" description="Disordered" evidence="8">
    <location>
        <begin position="147"/>
        <end position="168"/>
    </location>
</feature>
<organism evidence="10 11">
    <name type="scientific">Paspalum notatum var. saurae</name>
    <dbReference type="NCBI Taxonomy" id="547442"/>
    <lineage>
        <taxon>Eukaryota</taxon>
        <taxon>Viridiplantae</taxon>
        <taxon>Streptophyta</taxon>
        <taxon>Embryophyta</taxon>
        <taxon>Tracheophyta</taxon>
        <taxon>Spermatophyta</taxon>
        <taxon>Magnoliopsida</taxon>
        <taxon>Liliopsida</taxon>
        <taxon>Poales</taxon>
        <taxon>Poaceae</taxon>
        <taxon>PACMAD clade</taxon>
        <taxon>Panicoideae</taxon>
        <taxon>Andropogonodae</taxon>
        <taxon>Paspaleae</taxon>
        <taxon>Paspalinae</taxon>
        <taxon>Paspalum</taxon>
    </lineage>
</organism>
<keyword evidence="3" id="KW-0813">Transport</keyword>
<accession>A0AAQ3TSL3</accession>
<feature type="transmembrane region" description="Helical" evidence="9">
    <location>
        <begin position="65"/>
        <end position="82"/>
    </location>
</feature>
<dbReference type="GO" id="GO:0008324">
    <property type="term" value="F:monoatomic cation transmembrane transporter activity"/>
    <property type="evidence" value="ECO:0007669"/>
    <property type="project" value="InterPro"/>
</dbReference>
<keyword evidence="4 9" id="KW-0812">Transmembrane</keyword>
<evidence type="ECO:0000313" key="11">
    <source>
        <dbReference type="Proteomes" id="UP001341281"/>
    </source>
</evidence>
<dbReference type="PANTHER" id="PTHR31064">
    <property type="entry name" value="POTASSIUM TRANSPORT PROTEIN DDB_G0292412-RELATED"/>
    <property type="match status" value="1"/>
</dbReference>
<dbReference type="PANTHER" id="PTHR31064:SF11">
    <property type="entry name" value="CATION TRANSPORTER HKT2_3-RELATED"/>
    <property type="match status" value="1"/>
</dbReference>
<keyword evidence="7 9" id="KW-0472">Membrane</keyword>
<name>A0AAQ3TSL3_PASNO</name>
<evidence type="ECO:0000256" key="9">
    <source>
        <dbReference type="SAM" id="Phobius"/>
    </source>
</evidence>
<keyword evidence="6" id="KW-0406">Ion transport</keyword>
<evidence type="ECO:0000256" key="4">
    <source>
        <dbReference type="ARBA" id="ARBA00022692"/>
    </source>
</evidence>
<dbReference type="InterPro" id="IPR003445">
    <property type="entry name" value="Cat_transpt"/>
</dbReference>
<feature type="transmembrane region" description="Helical" evidence="9">
    <location>
        <begin position="33"/>
        <end position="53"/>
    </location>
</feature>
<comment type="similarity">
    <text evidence="2">Belongs to the TrkH potassium transport family. HKT (TC 2.A.38.3) subfamily.</text>
</comment>
<evidence type="ECO:0000256" key="5">
    <source>
        <dbReference type="ARBA" id="ARBA00022989"/>
    </source>
</evidence>
<dbReference type="GO" id="GO:0098662">
    <property type="term" value="P:inorganic cation transmembrane transport"/>
    <property type="evidence" value="ECO:0007669"/>
    <property type="project" value="UniProtKB-ARBA"/>
</dbReference>
<keyword evidence="5 9" id="KW-1133">Transmembrane helix</keyword>
<feature type="transmembrane region" description="Helical" evidence="9">
    <location>
        <begin position="250"/>
        <end position="271"/>
    </location>
</feature>
<feature type="transmembrane region" description="Helical" evidence="9">
    <location>
        <begin position="177"/>
        <end position="202"/>
    </location>
</feature>
<evidence type="ECO:0000256" key="6">
    <source>
        <dbReference type="ARBA" id="ARBA00023065"/>
    </source>
</evidence>
<dbReference type="Pfam" id="PF02386">
    <property type="entry name" value="TrkH"/>
    <property type="match status" value="1"/>
</dbReference>
<evidence type="ECO:0000256" key="2">
    <source>
        <dbReference type="ARBA" id="ARBA00010864"/>
    </source>
</evidence>
<evidence type="ECO:0000256" key="1">
    <source>
        <dbReference type="ARBA" id="ARBA00004141"/>
    </source>
</evidence>
<evidence type="ECO:0000256" key="8">
    <source>
        <dbReference type="SAM" id="MobiDB-lite"/>
    </source>
</evidence>
<keyword evidence="11" id="KW-1185">Reference proteome</keyword>
<proteinExistence type="inferred from homology"/>
<gene>
    <name evidence="10" type="ORF">U9M48_026329</name>
</gene>
<feature type="transmembrane region" description="Helical" evidence="9">
    <location>
        <begin position="432"/>
        <end position="452"/>
    </location>
</feature>
<feature type="compositionally biased region" description="Low complexity" evidence="8">
    <location>
        <begin position="152"/>
        <end position="163"/>
    </location>
</feature>
<evidence type="ECO:0000256" key="3">
    <source>
        <dbReference type="ARBA" id="ARBA00022448"/>
    </source>
</evidence>
<dbReference type="GO" id="GO:0005886">
    <property type="term" value="C:plasma membrane"/>
    <property type="evidence" value="ECO:0007669"/>
    <property type="project" value="TreeGrafter"/>
</dbReference>
<evidence type="ECO:0000313" key="10">
    <source>
        <dbReference type="EMBL" id="WVZ78649.1"/>
    </source>
</evidence>
<protein>
    <submittedName>
        <fullName evidence="10">Uncharacterized protein</fullName>
    </submittedName>
</protein>
<sequence>MPIRLGVLVSSARHVVSSSVFICRLVTFRLSPLLLHISYFLAIDLLGFLALVLLKPSIPGHRPRYVDVFFMSTSAVTVTGLATIKMEDLSSSQIVVLTVLMLLGSEMFVSLLGLLVLESRKQKSHNDQDDISRLRSSVVTICDDDGSDLEQASDPAAASSVDSGGDHKDKESCLRSLALVLLAYMATVLVLGSLLVFLYVAAVPSARDVLARKGINAALFSASTTVSSFTNGGLLPTNESMAVFAANRGLLLLLAAQILAGNTLLPVFLGLATRATTALARVLGRRRRSAESSGDVVESMAKSAVAAGFGHLLLPGALQTASLAATVVAVAAVAAALLCVLNWDSAVFAGLTAGEKVANAVFMAVNVRQAGENSVDCSLVAPAVLVLFLAMMCIPASATFFSATAQDAGESCGGGELERKDAGGAEKRRMRLSVNGTLLSPLAFVAAAVMLVCVTERRSLSGDPLNFSTFNMIFEVISAYGNVGLSTGYSCSRLLRPEAASGCHDSPYSFSGWWSDQGKLLIVLLMLCGRLKGFHRQQRRR</sequence>
<feature type="transmembrane region" description="Helical" evidence="9">
    <location>
        <begin position="379"/>
        <end position="401"/>
    </location>
</feature>
<dbReference type="Proteomes" id="UP001341281">
    <property type="component" value="Chromosome 06"/>
</dbReference>
<evidence type="ECO:0000256" key="7">
    <source>
        <dbReference type="ARBA" id="ARBA00023136"/>
    </source>
</evidence>